<dbReference type="Proteomes" id="UP001595961">
    <property type="component" value="Unassembled WGS sequence"/>
</dbReference>
<dbReference type="EMBL" id="JBHSGA010000013">
    <property type="protein sequence ID" value="MFC4526442.1"/>
    <property type="molecule type" value="Genomic_DNA"/>
</dbReference>
<keyword evidence="5" id="KW-1278">Translocase</keyword>
<evidence type="ECO:0000256" key="1">
    <source>
        <dbReference type="ARBA" id="ARBA00022448"/>
    </source>
</evidence>
<evidence type="ECO:0000313" key="9">
    <source>
        <dbReference type="Proteomes" id="UP001595961"/>
    </source>
</evidence>
<keyword evidence="3" id="KW-0201">Cytochrome c-type biogenesis</keyword>
<reference evidence="9" key="1">
    <citation type="journal article" date="2019" name="Int. J. Syst. Evol. Microbiol.">
        <title>The Global Catalogue of Microorganisms (GCM) 10K type strain sequencing project: providing services to taxonomists for standard genome sequencing and annotation.</title>
        <authorList>
            <consortium name="The Broad Institute Genomics Platform"/>
            <consortium name="The Broad Institute Genome Sequencing Center for Infectious Disease"/>
            <person name="Wu L."/>
            <person name="Ma J."/>
        </authorList>
    </citation>
    <scope>NUCLEOTIDE SEQUENCE [LARGE SCALE GENOMIC DNA]</scope>
    <source>
        <strain evidence="9">CCM 4481</strain>
    </source>
</reference>
<proteinExistence type="predicted"/>
<evidence type="ECO:0000259" key="7">
    <source>
        <dbReference type="PROSITE" id="PS50893"/>
    </source>
</evidence>
<dbReference type="PROSITE" id="PS50893">
    <property type="entry name" value="ABC_TRANSPORTER_2"/>
    <property type="match status" value="1"/>
</dbReference>
<evidence type="ECO:0000256" key="5">
    <source>
        <dbReference type="ARBA" id="ARBA00022967"/>
    </source>
</evidence>
<dbReference type="SMART" id="SM00382">
    <property type="entry name" value="AAA"/>
    <property type="match status" value="1"/>
</dbReference>
<organism evidence="8 9">
    <name type="scientific">Dyella halodurans</name>
    <dbReference type="NCBI Taxonomy" id="1920171"/>
    <lineage>
        <taxon>Bacteria</taxon>
        <taxon>Pseudomonadati</taxon>
        <taxon>Pseudomonadota</taxon>
        <taxon>Gammaproteobacteria</taxon>
        <taxon>Lysobacterales</taxon>
        <taxon>Rhodanobacteraceae</taxon>
        <taxon>Dyella</taxon>
    </lineage>
</organism>
<evidence type="ECO:0000313" key="8">
    <source>
        <dbReference type="EMBL" id="MFC4526442.1"/>
    </source>
</evidence>
<keyword evidence="4" id="KW-0067">ATP-binding</keyword>
<dbReference type="InterPro" id="IPR003593">
    <property type="entry name" value="AAA+_ATPase"/>
</dbReference>
<protein>
    <submittedName>
        <fullName evidence="8">Cytochrome c biogenesis heme-transporting ATPase CcmA</fullName>
    </submittedName>
</protein>
<comment type="caution">
    <text evidence="8">The sequence shown here is derived from an EMBL/GenBank/DDBJ whole genome shotgun (WGS) entry which is preliminary data.</text>
</comment>
<keyword evidence="2" id="KW-0547">Nucleotide-binding</keyword>
<name>A0ABV9C0I9_9GAMM</name>
<keyword evidence="6" id="KW-0472">Membrane</keyword>
<dbReference type="InterPro" id="IPR017871">
    <property type="entry name" value="ABC_transporter-like_CS"/>
</dbReference>
<dbReference type="PROSITE" id="PS00211">
    <property type="entry name" value="ABC_TRANSPORTER_1"/>
    <property type="match status" value="1"/>
</dbReference>
<evidence type="ECO:0000256" key="6">
    <source>
        <dbReference type="ARBA" id="ARBA00023136"/>
    </source>
</evidence>
<dbReference type="InterPro" id="IPR005895">
    <property type="entry name" value="ABC_transptr_haem_export_CcmA"/>
</dbReference>
<dbReference type="RefSeq" id="WP_266151189.1">
    <property type="nucleotide sequence ID" value="NZ_CP064028.1"/>
</dbReference>
<feature type="domain" description="ABC transporter" evidence="7">
    <location>
        <begin position="12"/>
        <end position="212"/>
    </location>
</feature>
<evidence type="ECO:0000256" key="2">
    <source>
        <dbReference type="ARBA" id="ARBA00022741"/>
    </source>
</evidence>
<dbReference type="NCBIfam" id="TIGR01189">
    <property type="entry name" value="ccmA"/>
    <property type="match status" value="1"/>
</dbReference>
<dbReference type="SUPFAM" id="SSF52540">
    <property type="entry name" value="P-loop containing nucleoside triphosphate hydrolases"/>
    <property type="match status" value="1"/>
</dbReference>
<dbReference type="PANTHER" id="PTHR43499:SF1">
    <property type="entry name" value="ABC TRANSPORTER I FAMILY MEMBER 1"/>
    <property type="match status" value="1"/>
</dbReference>
<evidence type="ECO:0000256" key="3">
    <source>
        <dbReference type="ARBA" id="ARBA00022748"/>
    </source>
</evidence>
<dbReference type="Pfam" id="PF00005">
    <property type="entry name" value="ABC_tran"/>
    <property type="match status" value="1"/>
</dbReference>
<sequence>MTATPDAAPILLEARALSYYRQDEPVFGPLDFSVRAGEVALIEGDNGSGKTTLLRILAGLLHVDDGELHWRGRPWRREEHLGDTVFLGHHLGLKSDLSARENLQVAAGLYGTRCGRHVDGALADVGLAGYEDEPVRRLSAGQKKRAALARLLLLPATLWLLDEPYANLDRTGIDLVNRLLAEHSSSGGAVLVTSHGAVSFLHGEPKRVRMHA</sequence>
<gene>
    <name evidence="8" type="primary">ccmA</name>
    <name evidence="8" type="ORF">ACFO5W_07290</name>
</gene>
<evidence type="ECO:0000256" key="4">
    <source>
        <dbReference type="ARBA" id="ARBA00022840"/>
    </source>
</evidence>
<dbReference type="Gene3D" id="3.40.50.300">
    <property type="entry name" value="P-loop containing nucleotide triphosphate hydrolases"/>
    <property type="match status" value="1"/>
</dbReference>
<dbReference type="NCBIfam" id="NF010061">
    <property type="entry name" value="PRK13538.1"/>
    <property type="match status" value="1"/>
</dbReference>
<keyword evidence="9" id="KW-1185">Reference proteome</keyword>
<accession>A0ABV9C0I9</accession>
<keyword evidence="1" id="KW-0813">Transport</keyword>
<dbReference type="InterPro" id="IPR003439">
    <property type="entry name" value="ABC_transporter-like_ATP-bd"/>
</dbReference>
<dbReference type="PANTHER" id="PTHR43499">
    <property type="entry name" value="ABC TRANSPORTER I FAMILY MEMBER 1"/>
    <property type="match status" value="1"/>
</dbReference>
<dbReference type="InterPro" id="IPR027417">
    <property type="entry name" value="P-loop_NTPase"/>
</dbReference>